<dbReference type="AlphaFoldDB" id="A0A0G9MM24"/>
<dbReference type="Proteomes" id="UP000053070">
    <property type="component" value="Unassembled WGS sequence"/>
</dbReference>
<dbReference type="EMBL" id="LBHC01000002">
    <property type="protein sequence ID" value="KLE31740.1"/>
    <property type="molecule type" value="Genomic_DNA"/>
</dbReference>
<evidence type="ECO:0000313" key="1">
    <source>
        <dbReference type="EMBL" id="KLE31740.1"/>
    </source>
</evidence>
<reference evidence="1 2" key="1">
    <citation type="submission" date="2015-04" db="EMBL/GenBank/DDBJ databases">
        <title>The draft genome sequence of Erythrobacr gangjinensis K7-2.</title>
        <authorList>
            <person name="Zhuang L."/>
            <person name="Liu Y."/>
            <person name="Shao Z."/>
        </authorList>
    </citation>
    <scope>NUCLEOTIDE SEQUENCE [LARGE SCALE GENOMIC DNA]</scope>
    <source>
        <strain evidence="1 2">K7-2</strain>
    </source>
</reference>
<accession>A0A0G9MM24</accession>
<dbReference type="STRING" id="502682.BMF35_a0911"/>
<dbReference type="RefSeq" id="WP_047007091.1">
    <property type="nucleotide sequence ID" value="NZ_CP018097.1"/>
</dbReference>
<dbReference type="OrthoDB" id="7433434at2"/>
<evidence type="ECO:0000313" key="2">
    <source>
        <dbReference type="Proteomes" id="UP000053070"/>
    </source>
</evidence>
<proteinExistence type="predicted"/>
<dbReference type="PATRIC" id="fig|502682.8.peg.1946"/>
<comment type="caution">
    <text evidence="1">The sequence shown here is derived from an EMBL/GenBank/DDBJ whole genome shotgun (WGS) entry which is preliminary data.</text>
</comment>
<keyword evidence="2" id="KW-1185">Reference proteome</keyword>
<protein>
    <submittedName>
        <fullName evidence="1">Uncharacterized protein</fullName>
    </submittedName>
</protein>
<organism evidence="1 2">
    <name type="scientific">Aurantiacibacter gangjinensis</name>
    <dbReference type="NCBI Taxonomy" id="502682"/>
    <lineage>
        <taxon>Bacteria</taxon>
        <taxon>Pseudomonadati</taxon>
        <taxon>Pseudomonadota</taxon>
        <taxon>Alphaproteobacteria</taxon>
        <taxon>Sphingomonadales</taxon>
        <taxon>Erythrobacteraceae</taxon>
        <taxon>Aurantiacibacter</taxon>
    </lineage>
</organism>
<sequence length="97" mass="10747">MNDNCTHAQTTPAQPAPGKTKNNMLLFVPLIILTVISCMAVSIAVMIYVSETLGYDGRRGGAFAIGGLFLGYGLVWPLWWMYRKRYPKAERPAAPTR</sequence>
<gene>
    <name evidence="1" type="ORF">AAW01_09535</name>
</gene>
<dbReference type="KEGG" id="egn:BMF35_a0911"/>
<name>A0A0G9MM24_9SPHN</name>